<evidence type="ECO:0000256" key="1">
    <source>
        <dbReference type="SAM" id="Phobius"/>
    </source>
</evidence>
<evidence type="ECO:0000313" key="3">
    <source>
        <dbReference type="Proteomes" id="UP000297540"/>
    </source>
</evidence>
<keyword evidence="1" id="KW-0472">Membrane</keyword>
<comment type="caution">
    <text evidence="2">The sequence shown here is derived from an EMBL/GenBank/DDBJ whole genome shotgun (WGS) entry which is preliminary data.</text>
</comment>
<sequence>MKTTFIHKRGFAPQLSDIMYMLMCVSVLVIFILPLLVLLLHNLFTKPLRFSGRAKVPRTQTVPFLKLSDPL</sequence>
<reference evidence="2 3" key="1">
    <citation type="journal article" date="2017" name="Int. J. Syst. Evol. Microbiol.">
        <title>Mucilaginibacterpsychrotolerans sp. nov., isolated from peatlands.</title>
        <authorList>
            <person name="Deng Y."/>
            <person name="Shen L."/>
            <person name="Xu B."/>
            <person name="Liu Y."/>
            <person name="Gu Z."/>
            <person name="Liu H."/>
            <person name="Zhou Y."/>
        </authorList>
    </citation>
    <scope>NUCLEOTIDE SEQUENCE [LARGE SCALE GENOMIC DNA]</scope>
    <source>
        <strain evidence="2 3">NH7-4</strain>
    </source>
</reference>
<dbReference type="AlphaFoldDB" id="A0A4Y8S4N2"/>
<feature type="transmembrane region" description="Helical" evidence="1">
    <location>
        <begin position="18"/>
        <end position="40"/>
    </location>
</feature>
<proteinExistence type="predicted"/>
<dbReference type="EMBL" id="SOZE01000037">
    <property type="protein sequence ID" value="TFF33909.1"/>
    <property type="molecule type" value="Genomic_DNA"/>
</dbReference>
<dbReference type="Proteomes" id="UP000297540">
    <property type="component" value="Unassembled WGS sequence"/>
</dbReference>
<evidence type="ECO:0000313" key="2">
    <source>
        <dbReference type="EMBL" id="TFF33909.1"/>
    </source>
</evidence>
<name>A0A4Y8S4N2_9SPHI</name>
<keyword evidence="1" id="KW-1133">Transmembrane helix</keyword>
<dbReference type="RefSeq" id="WP_134737959.1">
    <property type="nucleotide sequence ID" value="NZ_SOZE01000037.1"/>
</dbReference>
<organism evidence="2 3">
    <name type="scientific">Mucilaginibacter psychrotolerans</name>
    <dbReference type="NCBI Taxonomy" id="1524096"/>
    <lineage>
        <taxon>Bacteria</taxon>
        <taxon>Pseudomonadati</taxon>
        <taxon>Bacteroidota</taxon>
        <taxon>Sphingobacteriia</taxon>
        <taxon>Sphingobacteriales</taxon>
        <taxon>Sphingobacteriaceae</taxon>
        <taxon>Mucilaginibacter</taxon>
    </lineage>
</organism>
<keyword evidence="1" id="KW-0812">Transmembrane</keyword>
<gene>
    <name evidence="2" type="ORF">E2R66_23820</name>
</gene>
<keyword evidence="3" id="KW-1185">Reference proteome</keyword>
<accession>A0A4Y8S4N2</accession>
<protein>
    <submittedName>
        <fullName evidence="2">Uncharacterized protein</fullName>
    </submittedName>
</protein>